<dbReference type="VEuPathDB" id="AmoebaDB:ACA1_171270"/>
<sequence>MSKHGFGHTYNHHLQALYPSSSSHSGVEEQQLRPPRRCCGGCKALKKEHKRLKQSLEELRAQVHRQTEITQGLVAHLDERAQNHSSPVAPDEEEGQPLPLYINESTLDTCIDQALRHLFSTFQVRCTINQFTALPPGHEAHQSLPPSADPLFYVVFLTSDRFEEQVNQAKFEQLRQAHPKAVILAMRKGNNPLCFKQATTTLYSPEDTRLLTFYFGLENRIEDCDFNRRSAEALRGLLPAWALPPPPKKRLELHLPPWLSSLIPGVKHN</sequence>
<evidence type="ECO:0000313" key="3">
    <source>
        <dbReference type="Proteomes" id="UP000011083"/>
    </source>
</evidence>
<gene>
    <name evidence="2" type="ORF">ACA1_171270</name>
</gene>
<dbReference type="GeneID" id="14925574"/>
<proteinExistence type="predicted"/>
<name>L8HG94_ACACF</name>
<dbReference type="EMBL" id="KB007811">
    <property type="protein sequence ID" value="ELR24554.1"/>
    <property type="molecule type" value="Genomic_DNA"/>
</dbReference>
<dbReference type="AlphaFoldDB" id="L8HG94"/>
<protein>
    <submittedName>
        <fullName evidence="2">Uncharacterized protein</fullName>
    </submittedName>
</protein>
<keyword evidence="3" id="KW-1185">Reference proteome</keyword>
<evidence type="ECO:0000313" key="2">
    <source>
        <dbReference type="EMBL" id="ELR24554.1"/>
    </source>
</evidence>
<dbReference type="RefSeq" id="XP_004356454.1">
    <property type="nucleotide sequence ID" value="XM_004356401.1"/>
</dbReference>
<accession>L8HG94</accession>
<organism evidence="2 3">
    <name type="scientific">Acanthamoeba castellanii (strain ATCC 30010 / Neff)</name>
    <dbReference type="NCBI Taxonomy" id="1257118"/>
    <lineage>
        <taxon>Eukaryota</taxon>
        <taxon>Amoebozoa</taxon>
        <taxon>Discosea</taxon>
        <taxon>Longamoebia</taxon>
        <taxon>Centramoebida</taxon>
        <taxon>Acanthamoebidae</taxon>
        <taxon>Acanthamoeba</taxon>
    </lineage>
</organism>
<dbReference type="Proteomes" id="UP000011083">
    <property type="component" value="Unassembled WGS sequence"/>
</dbReference>
<evidence type="ECO:0000256" key="1">
    <source>
        <dbReference type="SAM" id="Coils"/>
    </source>
</evidence>
<feature type="coiled-coil region" evidence="1">
    <location>
        <begin position="42"/>
        <end position="69"/>
    </location>
</feature>
<dbReference type="KEGG" id="acan:ACA1_171270"/>
<reference evidence="2 3" key="1">
    <citation type="journal article" date="2013" name="Genome Biol.">
        <title>Genome of Acanthamoeba castellanii highlights extensive lateral gene transfer and early evolution of tyrosine kinase signaling.</title>
        <authorList>
            <person name="Clarke M."/>
            <person name="Lohan A.J."/>
            <person name="Liu B."/>
            <person name="Lagkouvardos I."/>
            <person name="Roy S."/>
            <person name="Zafar N."/>
            <person name="Bertelli C."/>
            <person name="Schilde C."/>
            <person name="Kianianmomeni A."/>
            <person name="Burglin T.R."/>
            <person name="Frech C."/>
            <person name="Turcotte B."/>
            <person name="Kopec K.O."/>
            <person name="Synnott J.M."/>
            <person name="Choo C."/>
            <person name="Paponov I."/>
            <person name="Finkler A."/>
            <person name="Soon Heng Tan C."/>
            <person name="Hutchins A.P."/>
            <person name="Weinmeier T."/>
            <person name="Rattei T."/>
            <person name="Chu J.S."/>
            <person name="Gimenez G."/>
            <person name="Irimia M."/>
            <person name="Rigden D.J."/>
            <person name="Fitzpatrick D.A."/>
            <person name="Lorenzo-Morales J."/>
            <person name="Bateman A."/>
            <person name="Chiu C.H."/>
            <person name="Tang P."/>
            <person name="Hegemann P."/>
            <person name="Fromm H."/>
            <person name="Raoult D."/>
            <person name="Greub G."/>
            <person name="Miranda-Saavedra D."/>
            <person name="Chen N."/>
            <person name="Nash P."/>
            <person name="Ginger M.L."/>
            <person name="Horn M."/>
            <person name="Schaap P."/>
            <person name="Caler L."/>
            <person name="Loftus B."/>
        </authorList>
    </citation>
    <scope>NUCLEOTIDE SEQUENCE [LARGE SCALE GENOMIC DNA]</scope>
    <source>
        <strain evidence="2 3">Neff</strain>
    </source>
</reference>
<keyword evidence="1" id="KW-0175">Coiled coil</keyword>